<gene>
    <name evidence="3" type="ORF">ABUW04_18440</name>
</gene>
<evidence type="ECO:0000256" key="1">
    <source>
        <dbReference type="SAM" id="MobiDB-lite"/>
    </source>
</evidence>
<name>A0ABV6XPP8_9ACTN</name>
<evidence type="ECO:0000256" key="2">
    <source>
        <dbReference type="SAM" id="Phobius"/>
    </source>
</evidence>
<evidence type="ECO:0000313" key="4">
    <source>
        <dbReference type="Proteomes" id="UP001592581"/>
    </source>
</evidence>
<reference evidence="3 4" key="1">
    <citation type="submission" date="2024-06" db="EMBL/GenBank/DDBJ databases">
        <authorList>
            <person name="Lee S.D."/>
        </authorList>
    </citation>
    <scope>NUCLEOTIDE SEQUENCE [LARGE SCALE GENOMIC DNA]</scope>
    <source>
        <strain evidence="3 4">N1-10</strain>
    </source>
</reference>
<feature type="region of interest" description="Disordered" evidence="1">
    <location>
        <begin position="218"/>
        <end position="238"/>
    </location>
</feature>
<keyword evidence="4" id="KW-1185">Reference proteome</keyword>
<keyword evidence="2" id="KW-0812">Transmembrane</keyword>
<accession>A0ABV6XPP8</accession>
<proteinExistence type="predicted"/>
<feature type="transmembrane region" description="Helical" evidence="2">
    <location>
        <begin position="106"/>
        <end position="126"/>
    </location>
</feature>
<organism evidence="3 4">
    <name type="scientific">Streptacidiphilus jeojiensis</name>
    <dbReference type="NCBI Taxonomy" id="3229225"/>
    <lineage>
        <taxon>Bacteria</taxon>
        <taxon>Bacillati</taxon>
        <taxon>Actinomycetota</taxon>
        <taxon>Actinomycetes</taxon>
        <taxon>Kitasatosporales</taxon>
        <taxon>Streptomycetaceae</taxon>
        <taxon>Streptacidiphilus</taxon>
    </lineage>
</organism>
<sequence length="264" mass="26830">MSVEPARRGGAARSARGRAVVVLLVAAALAMLLGALPGGGAQVRYVARPQCTGLPPCVLSQAASGSGSASASASASRSASAAPSAAVVPPPAPKGGHHPWYDSGGVQALGGGALAVLVGIALLVLLRPHPERAGPVARHAFPTHALPTRAFPARGGPPTVVDPPVSDRSGRDPAGPDPVAAAPPVPRPAELHRATVATDLHPQGYVEIDDCLYRAVWSEPGEPAPDPGQPVEVGFPDVRGADRDADVLLAFPQPQHPHRRHDAR</sequence>
<dbReference type="Proteomes" id="UP001592581">
    <property type="component" value="Unassembled WGS sequence"/>
</dbReference>
<evidence type="ECO:0000313" key="3">
    <source>
        <dbReference type="EMBL" id="MFC1440235.1"/>
    </source>
</evidence>
<dbReference type="EMBL" id="JBEUKS010000006">
    <property type="protein sequence ID" value="MFC1440235.1"/>
    <property type="molecule type" value="Genomic_DNA"/>
</dbReference>
<protein>
    <submittedName>
        <fullName evidence="3">Uncharacterized protein</fullName>
    </submittedName>
</protein>
<feature type="region of interest" description="Disordered" evidence="1">
    <location>
        <begin position="147"/>
        <end position="186"/>
    </location>
</feature>
<feature type="transmembrane region" description="Helical" evidence="2">
    <location>
        <begin position="20"/>
        <end position="39"/>
    </location>
</feature>
<comment type="caution">
    <text evidence="3">The sequence shown here is derived from an EMBL/GenBank/DDBJ whole genome shotgun (WGS) entry which is preliminary data.</text>
</comment>
<dbReference type="RefSeq" id="WP_380565778.1">
    <property type="nucleotide sequence ID" value="NZ_JBEUKS010000006.1"/>
</dbReference>
<keyword evidence="2" id="KW-0472">Membrane</keyword>
<keyword evidence="2" id="KW-1133">Transmembrane helix</keyword>